<name>A0AAV1JYW9_9NEOP</name>
<protein>
    <submittedName>
        <fullName evidence="1">Uncharacterized protein</fullName>
    </submittedName>
</protein>
<sequence length="94" mass="10744">MADTSQVISVTCHEFTSTHASRPDLHYTFVVKFQLGISKYSNIGRLSLDKLGSEPSFRGPTRYVSSEKKMYRLVLPLVSEFIAIWHLDTIDCEF</sequence>
<accession>A0AAV1JYW9</accession>
<dbReference type="EMBL" id="CAVLEF010000265">
    <property type="protein sequence ID" value="CAK1554011.1"/>
    <property type="molecule type" value="Genomic_DNA"/>
</dbReference>
<comment type="caution">
    <text evidence="1">The sequence shown here is derived from an EMBL/GenBank/DDBJ whole genome shotgun (WGS) entry which is preliminary data.</text>
</comment>
<proteinExistence type="predicted"/>
<evidence type="ECO:0000313" key="1">
    <source>
        <dbReference type="EMBL" id="CAK1554011.1"/>
    </source>
</evidence>
<evidence type="ECO:0000313" key="2">
    <source>
        <dbReference type="Proteomes" id="UP001497472"/>
    </source>
</evidence>
<keyword evidence="2" id="KW-1185">Reference proteome</keyword>
<gene>
    <name evidence="1" type="ORF">LNINA_LOCUS12961</name>
</gene>
<dbReference type="Proteomes" id="UP001497472">
    <property type="component" value="Unassembled WGS sequence"/>
</dbReference>
<reference evidence="1 2" key="1">
    <citation type="submission" date="2023-11" db="EMBL/GenBank/DDBJ databases">
        <authorList>
            <person name="Okamura Y."/>
        </authorList>
    </citation>
    <scope>NUCLEOTIDE SEQUENCE [LARGE SCALE GENOMIC DNA]</scope>
</reference>
<dbReference type="AlphaFoldDB" id="A0AAV1JYW9"/>
<organism evidence="1 2">
    <name type="scientific">Leptosia nina</name>
    <dbReference type="NCBI Taxonomy" id="320188"/>
    <lineage>
        <taxon>Eukaryota</taxon>
        <taxon>Metazoa</taxon>
        <taxon>Ecdysozoa</taxon>
        <taxon>Arthropoda</taxon>
        <taxon>Hexapoda</taxon>
        <taxon>Insecta</taxon>
        <taxon>Pterygota</taxon>
        <taxon>Neoptera</taxon>
        <taxon>Endopterygota</taxon>
        <taxon>Lepidoptera</taxon>
        <taxon>Glossata</taxon>
        <taxon>Ditrysia</taxon>
        <taxon>Papilionoidea</taxon>
        <taxon>Pieridae</taxon>
        <taxon>Pierinae</taxon>
        <taxon>Leptosia</taxon>
    </lineage>
</organism>